<keyword evidence="1" id="KW-0732">Signal</keyword>
<dbReference type="PANTHER" id="PTHR43019:SF23">
    <property type="entry name" value="PROTEASE DO-LIKE 5, CHLOROPLASTIC"/>
    <property type="match status" value="1"/>
</dbReference>
<gene>
    <name evidence="2" type="ORF">I7X39_18655</name>
</gene>
<dbReference type="PRINTS" id="PR00834">
    <property type="entry name" value="PROTEASES2C"/>
</dbReference>
<evidence type="ECO:0000313" key="3">
    <source>
        <dbReference type="Proteomes" id="UP000613266"/>
    </source>
</evidence>
<protein>
    <submittedName>
        <fullName evidence="2">Trypsin-like peptidase domain-containing protein</fullName>
    </submittedName>
</protein>
<dbReference type="GO" id="GO:0006508">
    <property type="term" value="P:proteolysis"/>
    <property type="evidence" value="ECO:0007669"/>
    <property type="project" value="InterPro"/>
</dbReference>
<dbReference type="Gene3D" id="2.40.10.10">
    <property type="entry name" value="Trypsin-like serine proteases"/>
    <property type="match status" value="2"/>
</dbReference>
<dbReference type="RefSeq" id="WP_198112687.1">
    <property type="nucleotide sequence ID" value="NZ_JAEDAK010000016.1"/>
</dbReference>
<dbReference type="EMBL" id="JAEDAK010000016">
    <property type="protein sequence ID" value="MBH9578917.1"/>
    <property type="molecule type" value="Genomic_DNA"/>
</dbReference>
<organism evidence="2 3">
    <name type="scientific">Inhella proteolytica</name>
    <dbReference type="NCBI Taxonomy" id="2795029"/>
    <lineage>
        <taxon>Bacteria</taxon>
        <taxon>Pseudomonadati</taxon>
        <taxon>Pseudomonadota</taxon>
        <taxon>Betaproteobacteria</taxon>
        <taxon>Burkholderiales</taxon>
        <taxon>Sphaerotilaceae</taxon>
        <taxon>Inhella</taxon>
    </lineage>
</organism>
<dbReference type="GO" id="GO:0004252">
    <property type="term" value="F:serine-type endopeptidase activity"/>
    <property type="evidence" value="ECO:0007669"/>
    <property type="project" value="InterPro"/>
</dbReference>
<comment type="caution">
    <text evidence="2">The sequence shown here is derived from an EMBL/GenBank/DDBJ whole genome shotgun (WGS) entry which is preliminary data.</text>
</comment>
<dbReference type="PANTHER" id="PTHR43019">
    <property type="entry name" value="SERINE ENDOPROTEASE DEGS"/>
    <property type="match status" value="1"/>
</dbReference>
<dbReference type="InterPro" id="IPR001940">
    <property type="entry name" value="Peptidase_S1C"/>
</dbReference>
<dbReference type="SUPFAM" id="SSF50494">
    <property type="entry name" value="Trypsin-like serine proteases"/>
    <property type="match status" value="1"/>
</dbReference>
<keyword evidence="3" id="KW-1185">Reference proteome</keyword>
<dbReference type="Pfam" id="PF13365">
    <property type="entry name" value="Trypsin_2"/>
    <property type="match status" value="1"/>
</dbReference>
<dbReference type="Proteomes" id="UP000613266">
    <property type="component" value="Unassembled WGS sequence"/>
</dbReference>
<reference evidence="2" key="1">
    <citation type="submission" date="2020-12" db="EMBL/GenBank/DDBJ databases">
        <title>The genome sequence of Inhella sp. 1Y17.</title>
        <authorList>
            <person name="Liu Y."/>
        </authorList>
    </citation>
    <scope>NUCLEOTIDE SEQUENCE</scope>
    <source>
        <strain evidence="2">1Y17</strain>
    </source>
</reference>
<name>A0A931J9L8_9BURK</name>
<feature type="signal peptide" evidence="1">
    <location>
        <begin position="1"/>
        <end position="18"/>
    </location>
</feature>
<evidence type="ECO:0000313" key="2">
    <source>
        <dbReference type="EMBL" id="MBH9578917.1"/>
    </source>
</evidence>
<dbReference type="InterPro" id="IPR043504">
    <property type="entry name" value="Peptidase_S1_PA_chymotrypsin"/>
</dbReference>
<evidence type="ECO:0000256" key="1">
    <source>
        <dbReference type="SAM" id="SignalP"/>
    </source>
</evidence>
<sequence>MKRFLMLLGALLCGAALAQEAPPPAPPAPAASEPAAPLSATARRLFDGARANLLQVRTLLAQQDSQASVGSGFVVSEDGLIVSNYHVVSQAALEPDSYRLRFQTADGRRGKLQILAIDVRRDLALLRASSEKDEPLRWTSPLRFRPAAEKLDKGDRIYSLGHPHDVAFAIVEGNYNGLVERSFDDLIYYAGSLNPGMSGGPVLDDRGRVVAVNVSTLLFSQQMSFLIPGGFAEALLERERGHAPLRGPAWAQARDQLLAYSDELVKAFMAQPWQDWGHARYRLPIPQERFLRCWGRSADPESKGLQFARSQCRQDHALFINNSLQTGYLEVQAEVYDGAKLGALRFAKQYTQSFRNENLGRPNDRDRTAPHCTESFVDAQGLPARAVICLRAYRKMEGVHDLTVLLTAVDHPTQGLLGRFDARGVSFDAAMQLARHFIQGYGRKGAAR</sequence>
<feature type="chain" id="PRO_5037898489" evidence="1">
    <location>
        <begin position="19"/>
        <end position="448"/>
    </location>
</feature>
<dbReference type="InterPro" id="IPR009003">
    <property type="entry name" value="Peptidase_S1_PA"/>
</dbReference>
<proteinExistence type="predicted"/>
<accession>A0A931J9L8</accession>
<dbReference type="AlphaFoldDB" id="A0A931J9L8"/>